<keyword evidence="4" id="KW-1185">Reference proteome</keyword>
<comment type="caution">
    <text evidence="3">The sequence shown here is derived from an EMBL/GenBank/DDBJ whole genome shotgun (WGS) entry which is preliminary data.</text>
</comment>
<dbReference type="InterPro" id="IPR024079">
    <property type="entry name" value="MetalloPept_cat_dom_sf"/>
</dbReference>
<dbReference type="GO" id="GO:0006508">
    <property type="term" value="P:proteolysis"/>
    <property type="evidence" value="ECO:0007669"/>
    <property type="project" value="InterPro"/>
</dbReference>
<dbReference type="Gene3D" id="3.40.390.10">
    <property type="entry name" value="Collagenase (Catalytic Domain)"/>
    <property type="match status" value="1"/>
</dbReference>
<evidence type="ECO:0000313" key="3">
    <source>
        <dbReference type="EMBL" id="GBN95400.1"/>
    </source>
</evidence>
<feature type="domain" description="Peptidase M12A" evidence="2">
    <location>
        <begin position="83"/>
        <end position="149"/>
    </location>
</feature>
<reference evidence="3 4" key="1">
    <citation type="journal article" date="2019" name="Sci. Rep.">
        <title>Orb-weaving spider Araneus ventricosus genome elucidates the spidroin gene catalogue.</title>
        <authorList>
            <person name="Kono N."/>
            <person name="Nakamura H."/>
            <person name="Ohtoshi R."/>
            <person name="Moran D.A.P."/>
            <person name="Shinohara A."/>
            <person name="Yoshida Y."/>
            <person name="Fujiwara M."/>
            <person name="Mori M."/>
            <person name="Tomita M."/>
            <person name="Arakawa K."/>
        </authorList>
    </citation>
    <scope>NUCLEOTIDE SEQUENCE [LARGE SCALE GENOMIC DNA]</scope>
</reference>
<dbReference type="SUPFAM" id="SSF55486">
    <property type="entry name" value="Metalloproteases ('zincins'), catalytic domain"/>
    <property type="match status" value="1"/>
</dbReference>
<dbReference type="Proteomes" id="UP000499080">
    <property type="component" value="Unassembled WGS sequence"/>
</dbReference>
<accession>A0A4Y2T649</accession>
<protein>
    <recommendedName>
        <fullName evidence="2">Peptidase M12A domain-containing protein</fullName>
    </recommendedName>
</protein>
<dbReference type="InterPro" id="IPR001506">
    <property type="entry name" value="Peptidase_M12A"/>
</dbReference>
<dbReference type="OrthoDB" id="291007at2759"/>
<dbReference type="EMBL" id="BGPR01026010">
    <property type="protein sequence ID" value="GBN95400.1"/>
    <property type="molecule type" value="Genomic_DNA"/>
</dbReference>
<dbReference type="GO" id="GO:0004222">
    <property type="term" value="F:metalloendopeptidase activity"/>
    <property type="evidence" value="ECO:0007669"/>
    <property type="project" value="InterPro"/>
</dbReference>
<organism evidence="3 4">
    <name type="scientific">Araneus ventricosus</name>
    <name type="common">Orbweaver spider</name>
    <name type="synonym">Epeira ventricosa</name>
    <dbReference type="NCBI Taxonomy" id="182803"/>
    <lineage>
        <taxon>Eukaryota</taxon>
        <taxon>Metazoa</taxon>
        <taxon>Ecdysozoa</taxon>
        <taxon>Arthropoda</taxon>
        <taxon>Chelicerata</taxon>
        <taxon>Arachnida</taxon>
        <taxon>Araneae</taxon>
        <taxon>Araneomorphae</taxon>
        <taxon>Entelegynae</taxon>
        <taxon>Araneoidea</taxon>
        <taxon>Araneidae</taxon>
        <taxon>Araneus</taxon>
    </lineage>
</organism>
<evidence type="ECO:0000256" key="1">
    <source>
        <dbReference type="ARBA" id="ARBA00001947"/>
    </source>
</evidence>
<dbReference type="AlphaFoldDB" id="A0A4Y2T649"/>
<evidence type="ECO:0000259" key="2">
    <source>
        <dbReference type="Pfam" id="PF01400"/>
    </source>
</evidence>
<gene>
    <name evidence="3" type="ORF">AVEN_218268_1</name>
</gene>
<evidence type="ECO:0000313" key="4">
    <source>
        <dbReference type="Proteomes" id="UP000499080"/>
    </source>
</evidence>
<name>A0A4Y2T649_ARAVE</name>
<sequence>MDELIRQNRRITTRKIAVELSISKVFVHHIINKKLGYGKVCAQWVPKHLSENQKTARRFYVRCAQAHFRTSLTSGISAHIVGMEPNLEKLSHSQNILLSPFDYDSIMIYGNEAFSKDGKSHTLDAKNGQKLLYPYNKSGMTESDIQRVKMLCPCRIM</sequence>
<comment type="cofactor">
    <cofactor evidence="1">
        <name>Zn(2+)</name>
        <dbReference type="ChEBI" id="CHEBI:29105"/>
    </cofactor>
</comment>
<dbReference type="Pfam" id="PF01400">
    <property type="entry name" value="Astacin"/>
    <property type="match status" value="1"/>
</dbReference>
<proteinExistence type="predicted"/>